<dbReference type="OrthoDB" id="9769590at2"/>
<sequence>MPAPQDEVERRRALRQHRAFASGLLVLAAVIFIACSAWQSQGEAPGWVGYVRAAAEAGMIGGIADWFAVTALFRHPLGIPIPHTALLPKKKDQLGTALSGFVGENFLNAQLITEKVAGANIPQRVGQWLAEPDNAALVSREAGKLTANAVRAIDPADAEALIKTQIIDKAAEPLWGPPAGRMLEQLIADGKTEPAVEAVIGWARTKVYGMEETVVTLIDDRMPGWAPKFAKSLVGERVYKEVVEFIEDVDRDPDHEARHALRRFISQLAEDLQHDEVMIERVESLKADVMGSDAVQGAAADVWAAFSRNLIAAATDENSVLRVKAAELCVTWGTRVQEDPTLRDELNRRLTGVVSFLADNYSGEVTAIISETVERWDAEEASDKIELMVGKDLQYIRVNGTLVGALAGLAIYTVSQALF</sequence>
<dbReference type="PATRIC" id="fig|1224163.3.peg.376"/>
<dbReference type="GO" id="GO:0005886">
    <property type="term" value="C:plasma membrane"/>
    <property type="evidence" value="ECO:0007669"/>
    <property type="project" value="TreeGrafter"/>
</dbReference>
<gene>
    <name evidence="2" type="ORF">B841_01855</name>
</gene>
<protein>
    <recommendedName>
        <fullName evidence="4">DUF445 domain-containing protein</fullName>
    </recommendedName>
</protein>
<dbReference type="Proteomes" id="UP000015388">
    <property type="component" value="Chromosome"/>
</dbReference>
<accession>S5SRV8</accession>
<organism evidence="2 3">
    <name type="scientific">Corynebacterium maris DSM 45190</name>
    <dbReference type="NCBI Taxonomy" id="1224163"/>
    <lineage>
        <taxon>Bacteria</taxon>
        <taxon>Bacillati</taxon>
        <taxon>Actinomycetota</taxon>
        <taxon>Actinomycetes</taxon>
        <taxon>Mycobacteriales</taxon>
        <taxon>Corynebacteriaceae</taxon>
        <taxon>Corynebacterium</taxon>
    </lineage>
</organism>
<evidence type="ECO:0000313" key="3">
    <source>
        <dbReference type="Proteomes" id="UP000015388"/>
    </source>
</evidence>
<feature type="transmembrane region" description="Helical" evidence="1">
    <location>
        <begin position="20"/>
        <end position="39"/>
    </location>
</feature>
<dbReference type="EMBL" id="CP003924">
    <property type="protein sequence ID" value="AGS33854.1"/>
    <property type="molecule type" value="Genomic_DNA"/>
</dbReference>
<evidence type="ECO:0000256" key="1">
    <source>
        <dbReference type="SAM" id="Phobius"/>
    </source>
</evidence>
<proteinExistence type="predicted"/>
<dbReference type="Pfam" id="PF04286">
    <property type="entry name" value="DUF445"/>
    <property type="match status" value="1"/>
</dbReference>
<keyword evidence="3" id="KW-1185">Reference proteome</keyword>
<dbReference type="STRING" id="1224163.B841_01855"/>
<keyword evidence="1" id="KW-1133">Transmembrane helix</keyword>
<keyword evidence="1" id="KW-0472">Membrane</keyword>
<name>S5SRV8_9CORY</name>
<reference evidence="2 3" key="1">
    <citation type="submission" date="2012-11" db="EMBL/GenBank/DDBJ databases">
        <title>The complete genome sequence of Corynebacterium maris Coryn-1 (=DSM 45190).</title>
        <authorList>
            <person name="Schaffert L."/>
            <person name="Albersmeier A."/>
            <person name="Kalinowski J."/>
            <person name="Ruckert C."/>
        </authorList>
    </citation>
    <scope>NUCLEOTIDE SEQUENCE [LARGE SCALE GENOMIC DNA]</scope>
    <source>
        <strain evidence="3">Coryn-1</strain>
    </source>
</reference>
<dbReference type="AlphaFoldDB" id="S5SRV8"/>
<dbReference type="PANTHER" id="PTHR38442:SF1">
    <property type="entry name" value="INNER MEMBRANE PROTEIN"/>
    <property type="match status" value="1"/>
</dbReference>
<dbReference type="PANTHER" id="PTHR38442">
    <property type="entry name" value="INNER MEMBRANE PROTEIN-RELATED"/>
    <property type="match status" value="1"/>
</dbReference>
<dbReference type="InterPro" id="IPR007383">
    <property type="entry name" value="DUF445"/>
</dbReference>
<dbReference type="eggNOG" id="COG2733">
    <property type="taxonomic scope" value="Bacteria"/>
</dbReference>
<keyword evidence="1" id="KW-0812">Transmembrane</keyword>
<evidence type="ECO:0008006" key="4">
    <source>
        <dbReference type="Google" id="ProtNLM"/>
    </source>
</evidence>
<dbReference type="HOGENOM" id="CLU_036718_0_0_11"/>
<dbReference type="KEGG" id="cmd:B841_01855"/>
<evidence type="ECO:0000313" key="2">
    <source>
        <dbReference type="EMBL" id="AGS33854.1"/>
    </source>
</evidence>